<dbReference type="NCBIfam" id="NF001453">
    <property type="entry name" value="PRK00312.1"/>
    <property type="match status" value="1"/>
</dbReference>
<comment type="subcellular location">
    <subcellularLocation>
        <location evidence="1 7">Cytoplasm</location>
    </subcellularLocation>
</comment>
<evidence type="ECO:0000313" key="9">
    <source>
        <dbReference type="Proteomes" id="UP000195514"/>
    </source>
</evidence>
<dbReference type="CDD" id="cd02440">
    <property type="entry name" value="AdoMet_MTases"/>
    <property type="match status" value="1"/>
</dbReference>
<evidence type="ECO:0000313" key="8">
    <source>
        <dbReference type="EMBL" id="SMX53115.1"/>
    </source>
</evidence>
<evidence type="ECO:0000256" key="1">
    <source>
        <dbReference type="ARBA" id="ARBA00004496"/>
    </source>
</evidence>
<evidence type="ECO:0000256" key="6">
    <source>
        <dbReference type="ARBA" id="ARBA00022691"/>
    </source>
</evidence>
<keyword evidence="5 7" id="KW-0808">Transferase</keyword>
<dbReference type="PROSITE" id="PS01279">
    <property type="entry name" value="PCMT"/>
    <property type="match status" value="1"/>
</dbReference>
<dbReference type="Proteomes" id="UP000195514">
    <property type="component" value="Chromosome I"/>
</dbReference>
<comment type="catalytic activity">
    <reaction evidence="7">
        <text>[protein]-L-isoaspartate + S-adenosyl-L-methionine = [protein]-L-isoaspartate alpha-methyl ester + S-adenosyl-L-homocysteine</text>
        <dbReference type="Rhea" id="RHEA:12705"/>
        <dbReference type="Rhea" id="RHEA-COMP:12143"/>
        <dbReference type="Rhea" id="RHEA-COMP:12144"/>
        <dbReference type="ChEBI" id="CHEBI:57856"/>
        <dbReference type="ChEBI" id="CHEBI:59789"/>
        <dbReference type="ChEBI" id="CHEBI:90596"/>
        <dbReference type="ChEBI" id="CHEBI:90598"/>
        <dbReference type="EC" id="2.1.1.77"/>
    </reaction>
</comment>
<dbReference type="SUPFAM" id="SSF53335">
    <property type="entry name" value="S-adenosyl-L-methionine-dependent methyltransferases"/>
    <property type="match status" value="1"/>
</dbReference>
<dbReference type="Gene3D" id="3.40.50.150">
    <property type="entry name" value="Vaccinia Virus protein VP39"/>
    <property type="match status" value="1"/>
</dbReference>
<sequence>MKRYQDERERMVTHQIARRGIKDERVLEAMRTVPRHLFIPEDARTVAYADSPVQIGSGQTISQPFIVALMTELLEVRAEHRVLDVGTGSGYQAAILAELAAEVISIERHPELAQRARKTLKSLGYQHIKVVVGDGSLGYQPAAPYDRILVAAAAPATPQALLDQLAPDGRLVLPVGARFSQHLEVWTRKDDQFIHSVDIPVIFVPLIGEEGWSG</sequence>
<evidence type="ECO:0000256" key="4">
    <source>
        <dbReference type="ARBA" id="ARBA00022603"/>
    </source>
</evidence>
<keyword evidence="4 7" id="KW-0489">Methyltransferase</keyword>
<keyword evidence="6 7" id="KW-0949">S-adenosyl-L-methionine</keyword>
<keyword evidence="9" id="KW-1185">Reference proteome</keyword>
<dbReference type="GO" id="GO:0032259">
    <property type="term" value="P:methylation"/>
    <property type="evidence" value="ECO:0007669"/>
    <property type="project" value="UniProtKB-KW"/>
</dbReference>
<accession>A0A1Y6K087</accession>
<dbReference type="GO" id="GO:0030091">
    <property type="term" value="P:protein repair"/>
    <property type="evidence" value="ECO:0007669"/>
    <property type="project" value="UniProtKB-UniRule"/>
</dbReference>
<evidence type="ECO:0000256" key="5">
    <source>
        <dbReference type="ARBA" id="ARBA00022679"/>
    </source>
</evidence>
<name>A0A1Y6K087_9CHLR</name>
<dbReference type="FunFam" id="3.40.50.150:FF:000010">
    <property type="entry name" value="Protein-L-isoaspartate O-methyltransferase"/>
    <property type="match status" value="1"/>
</dbReference>
<dbReference type="PANTHER" id="PTHR11579">
    <property type="entry name" value="PROTEIN-L-ISOASPARTATE O-METHYLTRANSFERASE"/>
    <property type="match status" value="1"/>
</dbReference>
<dbReference type="KEGG" id="abat:CFX1CAM_0049"/>
<reference evidence="9" key="1">
    <citation type="submission" date="2017-05" db="EMBL/GenBank/DDBJ databases">
        <authorList>
            <person name="Kirkegaard R."/>
            <person name="Mcilroy J S."/>
        </authorList>
    </citation>
    <scope>NUCLEOTIDE SEQUENCE [LARGE SCALE GENOMIC DNA]</scope>
</reference>
<feature type="active site" evidence="7">
    <location>
        <position position="62"/>
    </location>
</feature>
<evidence type="ECO:0000256" key="7">
    <source>
        <dbReference type="HAMAP-Rule" id="MF_00090"/>
    </source>
</evidence>
<dbReference type="EMBL" id="LT859958">
    <property type="protein sequence ID" value="SMX53115.1"/>
    <property type="molecule type" value="Genomic_DNA"/>
</dbReference>
<evidence type="ECO:0000256" key="2">
    <source>
        <dbReference type="ARBA" id="ARBA00005369"/>
    </source>
</evidence>
<dbReference type="GO" id="GO:0005737">
    <property type="term" value="C:cytoplasm"/>
    <property type="evidence" value="ECO:0007669"/>
    <property type="project" value="UniProtKB-SubCell"/>
</dbReference>
<comment type="similarity">
    <text evidence="2 7">Belongs to the methyltransferase superfamily. L-isoaspartyl/D-aspartyl protein methyltransferase family.</text>
</comment>
<dbReference type="RefSeq" id="WP_087861073.1">
    <property type="nucleotide sequence ID" value="NZ_LT859958.1"/>
</dbReference>
<dbReference type="Pfam" id="PF01135">
    <property type="entry name" value="PCMT"/>
    <property type="match status" value="1"/>
</dbReference>
<evidence type="ECO:0000256" key="3">
    <source>
        <dbReference type="ARBA" id="ARBA00022490"/>
    </source>
</evidence>
<comment type="function">
    <text evidence="7">Catalyzes the methyl esterification of L-isoaspartyl residues in peptides and proteins that result from spontaneous decomposition of normal L-aspartyl and L-asparaginyl residues. It plays a role in the repair and/or degradation of damaged proteins.</text>
</comment>
<dbReference type="OrthoDB" id="9772751at2"/>
<proteinExistence type="inferred from homology"/>
<gene>
    <name evidence="7 8" type="primary">pcm</name>
    <name evidence="8" type="ORF">CFX1CAM_0049</name>
</gene>
<dbReference type="AlphaFoldDB" id="A0A1Y6K087"/>
<dbReference type="PANTHER" id="PTHR11579:SF0">
    <property type="entry name" value="PROTEIN-L-ISOASPARTATE(D-ASPARTATE) O-METHYLTRANSFERASE"/>
    <property type="match status" value="1"/>
</dbReference>
<dbReference type="HAMAP" id="MF_00090">
    <property type="entry name" value="PIMT"/>
    <property type="match status" value="1"/>
</dbReference>
<keyword evidence="3 7" id="KW-0963">Cytoplasm</keyword>
<dbReference type="NCBIfam" id="TIGR00080">
    <property type="entry name" value="pimt"/>
    <property type="match status" value="1"/>
</dbReference>
<dbReference type="InterPro" id="IPR029063">
    <property type="entry name" value="SAM-dependent_MTases_sf"/>
</dbReference>
<dbReference type="InterPro" id="IPR000682">
    <property type="entry name" value="PCMT"/>
</dbReference>
<dbReference type="GO" id="GO:0004719">
    <property type="term" value="F:protein-L-isoaspartate (D-aspartate) O-methyltransferase activity"/>
    <property type="evidence" value="ECO:0007669"/>
    <property type="project" value="UniProtKB-UniRule"/>
</dbReference>
<organism evidence="8 9">
    <name type="scientific">Candidatus Brevifilum fermentans</name>
    <dbReference type="NCBI Taxonomy" id="1986204"/>
    <lineage>
        <taxon>Bacteria</taxon>
        <taxon>Bacillati</taxon>
        <taxon>Chloroflexota</taxon>
        <taxon>Anaerolineae</taxon>
        <taxon>Anaerolineales</taxon>
        <taxon>Anaerolineaceae</taxon>
        <taxon>Candidatus Brevifilum</taxon>
    </lineage>
</organism>
<protein>
    <recommendedName>
        <fullName evidence="7">Protein-L-isoaspartate O-methyltransferase</fullName>
        <ecNumber evidence="7">2.1.1.77</ecNumber>
    </recommendedName>
    <alternativeName>
        <fullName evidence="7">L-isoaspartyl protein carboxyl methyltransferase</fullName>
    </alternativeName>
    <alternativeName>
        <fullName evidence="7">Protein L-isoaspartyl methyltransferase</fullName>
    </alternativeName>
    <alternativeName>
        <fullName evidence="7">Protein-beta-aspartate methyltransferase</fullName>
        <shortName evidence="7">PIMT</shortName>
    </alternativeName>
</protein>
<dbReference type="EC" id="2.1.1.77" evidence="7"/>